<organism evidence="1">
    <name type="scientific">Sinorhizobium medicae</name>
    <dbReference type="NCBI Taxonomy" id="110321"/>
    <lineage>
        <taxon>Bacteria</taxon>
        <taxon>Pseudomonadati</taxon>
        <taxon>Pseudomonadota</taxon>
        <taxon>Alphaproteobacteria</taxon>
        <taxon>Hyphomicrobiales</taxon>
        <taxon>Rhizobiaceae</taxon>
        <taxon>Sinorhizobium/Ensifer group</taxon>
        <taxon>Sinorhizobium</taxon>
    </lineage>
</organism>
<gene>
    <name evidence="1" type="ORF">EMEDMD4_430032</name>
</gene>
<protein>
    <submittedName>
        <fullName evidence="1">Uncharacterized protein</fullName>
    </submittedName>
</protein>
<accession>A0A508X415</accession>
<name>A0A508X415_9HYPH</name>
<proteinExistence type="predicted"/>
<sequence length="100" mass="11198">MEVTISVALSDVYKLRLFEDIVENNGDHEEIELFRNRNCRKRDHDSSVGHGVFTTQASAALRRSQAEHGIAIASQGLPALHALAIAKRNRHRRGRGPDDQ</sequence>
<dbReference type="AlphaFoldDB" id="A0A508X415"/>
<dbReference type="Proteomes" id="UP000507954">
    <property type="component" value="Unassembled WGS sequence"/>
</dbReference>
<dbReference type="EMBL" id="CABFNB010000110">
    <property type="protein sequence ID" value="VTZ62685.1"/>
    <property type="molecule type" value="Genomic_DNA"/>
</dbReference>
<evidence type="ECO:0000313" key="1">
    <source>
        <dbReference type="EMBL" id="VTZ62685.1"/>
    </source>
</evidence>
<reference evidence="1" key="1">
    <citation type="submission" date="2019-06" db="EMBL/GenBank/DDBJ databases">
        <authorList>
            <person name="Le Quere A."/>
            <person name="Colella S."/>
        </authorList>
    </citation>
    <scope>NUCLEOTIDE SEQUENCE</scope>
    <source>
        <strain evidence="1">EmedicaeMD41</strain>
    </source>
</reference>